<keyword evidence="3" id="KW-1185">Reference proteome</keyword>
<feature type="region of interest" description="Disordered" evidence="1">
    <location>
        <begin position="82"/>
        <end position="104"/>
    </location>
</feature>
<name>K3YB24_SETIT</name>
<protein>
    <submittedName>
        <fullName evidence="2">Uncharacterized protein</fullName>
    </submittedName>
</protein>
<evidence type="ECO:0000313" key="2">
    <source>
        <dbReference type="EnsemblPlants" id="KQK96375"/>
    </source>
</evidence>
<feature type="compositionally biased region" description="Low complexity" evidence="1">
    <location>
        <begin position="88"/>
        <end position="104"/>
    </location>
</feature>
<dbReference type="EnsemblPlants" id="KQK96375">
    <property type="protein sequence ID" value="KQK96375"/>
    <property type="gene ID" value="SETIT_011418mg"/>
</dbReference>
<evidence type="ECO:0000313" key="3">
    <source>
        <dbReference type="Proteomes" id="UP000004995"/>
    </source>
</evidence>
<accession>K3YB24</accession>
<dbReference type="Gramene" id="KQK96375">
    <property type="protein sequence ID" value="KQK96375"/>
    <property type="gene ID" value="SETIT_011418mg"/>
</dbReference>
<organism evidence="2 3">
    <name type="scientific">Setaria italica</name>
    <name type="common">Foxtail millet</name>
    <name type="synonym">Panicum italicum</name>
    <dbReference type="NCBI Taxonomy" id="4555"/>
    <lineage>
        <taxon>Eukaryota</taxon>
        <taxon>Viridiplantae</taxon>
        <taxon>Streptophyta</taxon>
        <taxon>Embryophyta</taxon>
        <taxon>Tracheophyta</taxon>
        <taxon>Spermatophyta</taxon>
        <taxon>Magnoliopsida</taxon>
        <taxon>Liliopsida</taxon>
        <taxon>Poales</taxon>
        <taxon>Poaceae</taxon>
        <taxon>PACMAD clade</taxon>
        <taxon>Panicoideae</taxon>
        <taxon>Panicodae</taxon>
        <taxon>Paniceae</taxon>
        <taxon>Cenchrinae</taxon>
        <taxon>Setaria</taxon>
    </lineage>
</organism>
<dbReference type="EMBL" id="AGNK02004110">
    <property type="status" value="NOT_ANNOTATED_CDS"/>
    <property type="molecule type" value="Genomic_DNA"/>
</dbReference>
<dbReference type="HOGENOM" id="CLU_2254855_0_0_1"/>
<dbReference type="InParanoid" id="K3YB24"/>
<proteinExistence type="predicted"/>
<dbReference type="AlphaFoldDB" id="K3YB24"/>
<evidence type="ECO:0000256" key="1">
    <source>
        <dbReference type="SAM" id="MobiDB-lite"/>
    </source>
</evidence>
<reference evidence="3" key="1">
    <citation type="journal article" date="2012" name="Nat. Biotechnol.">
        <title>Reference genome sequence of the model plant Setaria.</title>
        <authorList>
            <person name="Bennetzen J.L."/>
            <person name="Schmutz J."/>
            <person name="Wang H."/>
            <person name="Percifield R."/>
            <person name="Hawkins J."/>
            <person name="Pontaroli A.C."/>
            <person name="Estep M."/>
            <person name="Feng L."/>
            <person name="Vaughn J.N."/>
            <person name="Grimwood J."/>
            <person name="Jenkins J."/>
            <person name="Barry K."/>
            <person name="Lindquist E."/>
            <person name="Hellsten U."/>
            <person name="Deshpande S."/>
            <person name="Wang X."/>
            <person name="Wu X."/>
            <person name="Mitros T."/>
            <person name="Triplett J."/>
            <person name="Yang X."/>
            <person name="Ye C.Y."/>
            <person name="Mauro-Herrera M."/>
            <person name="Wang L."/>
            <person name="Li P."/>
            <person name="Sharma M."/>
            <person name="Sharma R."/>
            <person name="Ronald P.C."/>
            <person name="Panaud O."/>
            <person name="Kellogg E.A."/>
            <person name="Brutnell T.P."/>
            <person name="Doust A.N."/>
            <person name="Tuskan G.A."/>
            <person name="Rokhsar D."/>
            <person name="Devos K.M."/>
        </authorList>
    </citation>
    <scope>NUCLEOTIDE SEQUENCE [LARGE SCALE GENOMIC DNA]</scope>
    <source>
        <strain evidence="3">cv. Yugu1</strain>
    </source>
</reference>
<reference evidence="2" key="2">
    <citation type="submission" date="2018-08" db="UniProtKB">
        <authorList>
            <consortium name="EnsemblPlants"/>
        </authorList>
    </citation>
    <scope>IDENTIFICATION</scope>
    <source>
        <strain evidence="2">Yugu1</strain>
    </source>
</reference>
<dbReference type="Proteomes" id="UP000004995">
    <property type="component" value="Unassembled WGS sequence"/>
</dbReference>
<sequence length="104" mass="11360">MPLCSWALSFAKPITLNKTHPSLIKTVTSFLLLMPPKLPLMWLLQTSISNLNRISPLAVEYGETIERIAVVHAWWQEKRAMGSMNPSTPAGATCPATAAGTRGE</sequence>